<dbReference type="EMBL" id="BMXB01000002">
    <property type="protein sequence ID" value="GHA32250.1"/>
    <property type="molecule type" value="Genomic_DNA"/>
</dbReference>
<dbReference type="SUPFAM" id="SSF48452">
    <property type="entry name" value="TPR-like"/>
    <property type="match status" value="2"/>
</dbReference>
<dbReference type="Pfam" id="PF13181">
    <property type="entry name" value="TPR_8"/>
    <property type="match status" value="1"/>
</dbReference>
<accession>A0A918SA30</accession>
<dbReference type="PANTHER" id="PTHR45586:SF1">
    <property type="entry name" value="LIPOPOLYSACCHARIDE ASSEMBLY PROTEIN B"/>
    <property type="match status" value="1"/>
</dbReference>
<keyword evidence="5" id="KW-1185">Reference proteome</keyword>
<reference evidence="4" key="1">
    <citation type="journal article" date="2014" name="Int. J. Syst. Evol. Microbiol.">
        <title>Complete genome sequence of Corynebacterium casei LMG S-19264T (=DSM 44701T), isolated from a smear-ripened cheese.</title>
        <authorList>
            <consortium name="US DOE Joint Genome Institute (JGI-PGF)"/>
            <person name="Walter F."/>
            <person name="Albersmeier A."/>
            <person name="Kalinowski J."/>
            <person name="Ruckert C."/>
        </authorList>
    </citation>
    <scope>NUCLEOTIDE SEQUENCE</scope>
    <source>
        <strain evidence="4">KCTC 12719</strain>
    </source>
</reference>
<feature type="repeat" description="TPR" evidence="3">
    <location>
        <begin position="220"/>
        <end position="253"/>
    </location>
</feature>
<evidence type="ECO:0000256" key="3">
    <source>
        <dbReference type="PROSITE-ProRule" id="PRU00339"/>
    </source>
</evidence>
<evidence type="ECO:0000313" key="5">
    <source>
        <dbReference type="Proteomes" id="UP000610456"/>
    </source>
</evidence>
<name>A0A918SA30_9FLAO</name>
<dbReference type="Gene3D" id="1.25.40.10">
    <property type="entry name" value="Tetratricopeptide repeat domain"/>
    <property type="match status" value="2"/>
</dbReference>
<organism evidence="4 5">
    <name type="scientific">Salinimicrobium marinum</name>
    <dbReference type="NCBI Taxonomy" id="680283"/>
    <lineage>
        <taxon>Bacteria</taxon>
        <taxon>Pseudomonadati</taxon>
        <taxon>Bacteroidota</taxon>
        <taxon>Flavobacteriia</taxon>
        <taxon>Flavobacteriales</taxon>
        <taxon>Flavobacteriaceae</taxon>
        <taxon>Salinimicrobium</taxon>
    </lineage>
</organism>
<dbReference type="InterPro" id="IPR051012">
    <property type="entry name" value="CellSynth/LPSAsmb/PSIAsmb"/>
</dbReference>
<evidence type="ECO:0008006" key="6">
    <source>
        <dbReference type="Google" id="ProtNLM"/>
    </source>
</evidence>
<proteinExistence type="predicted"/>
<feature type="repeat" description="TPR" evidence="3">
    <location>
        <begin position="288"/>
        <end position="321"/>
    </location>
</feature>
<gene>
    <name evidence="4" type="ORF">GCM10007103_12370</name>
</gene>
<keyword evidence="1" id="KW-0677">Repeat</keyword>
<dbReference type="Pfam" id="PF14559">
    <property type="entry name" value="TPR_19"/>
    <property type="match status" value="1"/>
</dbReference>
<dbReference type="PANTHER" id="PTHR45586">
    <property type="entry name" value="TPR REPEAT-CONTAINING PROTEIN PA4667"/>
    <property type="match status" value="1"/>
</dbReference>
<dbReference type="InterPro" id="IPR011990">
    <property type="entry name" value="TPR-like_helical_dom_sf"/>
</dbReference>
<dbReference type="PROSITE" id="PS50005">
    <property type="entry name" value="TPR"/>
    <property type="match status" value="2"/>
</dbReference>
<dbReference type="Proteomes" id="UP000610456">
    <property type="component" value="Unassembled WGS sequence"/>
</dbReference>
<dbReference type="SMART" id="SM00028">
    <property type="entry name" value="TPR"/>
    <property type="match status" value="3"/>
</dbReference>
<sequence length="418" mass="46898">MRTRILTAVLAMVTVVAFAQKREIRRAGKAVEKGDYQEAKNHLAEAEPQLSGANQSQQADYYLYKGYALVGSGENVPASDLMAATEAFKKAEELGHEEAPQGITAASNALVNAAIADQNEQNFESAAEKLYASYDLNKQDTLYLYYAAANAINAGNYDNALEYYEELRDLGFSGESVQYTAVNTETGEREVMGSKEQRDLFVKSGDYTDPQDEKAESKRGEIAKNIALIYMEKGESEKAIEAMDAAKRENPDDLSLLQSEADLYYSMGDMQKYREIMEEVVAQDPENPVLLYNLGVSSAQLGERDRAIEYYEKALELDPDMTNARINIAQVILSREQPIVEEMNTLGTSKEDNQRYDELAEERREVYRGAIPHLEGVLERDATNVDAARTMMNIYYQLNETEKAEEMKQKVSELEANQ</sequence>
<dbReference type="RefSeq" id="WP_189603827.1">
    <property type="nucleotide sequence ID" value="NZ_BMXB01000002.1"/>
</dbReference>
<dbReference type="PROSITE" id="PS50293">
    <property type="entry name" value="TPR_REGION"/>
    <property type="match status" value="1"/>
</dbReference>
<keyword evidence="2 3" id="KW-0802">TPR repeat</keyword>
<dbReference type="AlphaFoldDB" id="A0A918SA30"/>
<dbReference type="InterPro" id="IPR019734">
    <property type="entry name" value="TPR_rpt"/>
</dbReference>
<dbReference type="Pfam" id="PF00515">
    <property type="entry name" value="TPR_1"/>
    <property type="match status" value="1"/>
</dbReference>
<evidence type="ECO:0000256" key="2">
    <source>
        <dbReference type="ARBA" id="ARBA00022803"/>
    </source>
</evidence>
<evidence type="ECO:0000256" key="1">
    <source>
        <dbReference type="ARBA" id="ARBA00022737"/>
    </source>
</evidence>
<protein>
    <recommendedName>
        <fullName evidence="6">Tetratricopeptide repeat-containing protein</fullName>
    </recommendedName>
</protein>
<evidence type="ECO:0000313" key="4">
    <source>
        <dbReference type="EMBL" id="GHA32250.1"/>
    </source>
</evidence>
<comment type="caution">
    <text evidence="4">The sequence shown here is derived from an EMBL/GenBank/DDBJ whole genome shotgun (WGS) entry which is preliminary data.</text>
</comment>
<reference evidence="4" key="2">
    <citation type="submission" date="2020-09" db="EMBL/GenBank/DDBJ databases">
        <authorList>
            <person name="Sun Q."/>
            <person name="Kim S."/>
        </authorList>
    </citation>
    <scope>NUCLEOTIDE SEQUENCE</scope>
    <source>
        <strain evidence="4">KCTC 12719</strain>
    </source>
</reference>